<protein>
    <recommendedName>
        <fullName evidence="3">DUF2892 family protein</fullName>
    </recommendedName>
</protein>
<dbReference type="Gene3D" id="6.10.140.1340">
    <property type="match status" value="1"/>
</dbReference>
<reference evidence="1 2" key="1">
    <citation type="submission" date="2019-03" db="EMBL/GenBank/DDBJ databases">
        <title>Genomic Encyclopedia of Type Strains, Phase IV (KMG-IV): sequencing the most valuable type-strain genomes for metagenomic binning, comparative biology and taxonomic classification.</title>
        <authorList>
            <person name="Goeker M."/>
        </authorList>
    </citation>
    <scope>NUCLEOTIDE SEQUENCE [LARGE SCALE GENOMIC DNA]</scope>
    <source>
        <strain evidence="1 2">DSM 12121</strain>
    </source>
</reference>
<comment type="caution">
    <text evidence="1">The sequence shown here is derived from an EMBL/GenBank/DDBJ whole genome shotgun (WGS) entry which is preliminary data.</text>
</comment>
<accession>A0A4R6ECR1</accession>
<dbReference type="RefSeq" id="WP_133589273.1">
    <property type="nucleotide sequence ID" value="NZ_SNVV01000003.1"/>
</dbReference>
<evidence type="ECO:0000313" key="1">
    <source>
        <dbReference type="EMBL" id="TDN55945.1"/>
    </source>
</evidence>
<gene>
    <name evidence="1" type="ORF">C7389_103283</name>
</gene>
<evidence type="ECO:0000313" key="2">
    <source>
        <dbReference type="Proteomes" id="UP000295129"/>
    </source>
</evidence>
<keyword evidence="2" id="KW-1185">Reference proteome</keyword>
<sequence length="143" mass="15553">MLPSTQQRVPLHTATHVNRHIREQARASVQNAALGGLPGIDRRLAELDREWDVERVLEANAASLVVAGCALGAFADRRFFVVPALVGGFLLQHALQGWCPPLPLLRRLGIRTEAEIEDERRALLASRADVLAASRVGPAGRAQ</sequence>
<dbReference type="EMBL" id="SNVV01000003">
    <property type="protein sequence ID" value="TDN55945.1"/>
    <property type="molecule type" value="Genomic_DNA"/>
</dbReference>
<name>A0A4R6ECR1_9RHOO</name>
<dbReference type="AlphaFoldDB" id="A0A4R6ECR1"/>
<proteinExistence type="predicted"/>
<dbReference type="Proteomes" id="UP000295129">
    <property type="component" value="Unassembled WGS sequence"/>
</dbReference>
<evidence type="ECO:0008006" key="3">
    <source>
        <dbReference type="Google" id="ProtNLM"/>
    </source>
</evidence>
<dbReference type="OrthoDB" id="9799383at2"/>
<organism evidence="1 2">
    <name type="scientific">Azoarcus indigens</name>
    <dbReference type="NCBI Taxonomy" id="29545"/>
    <lineage>
        <taxon>Bacteria</taxon>
        <taxon>Pseudomonadati</taxon>
        <taxon>Pseudomonadota</taxon>
        <taxon>Betaproteobacteria</taxon>
        <taxon>Rhodocyclales</taxon>
        <taxon>Zoogloeaceae</taxon>
        <taxon>Azoarcus</taxon>
    </lineage>
</organism>